<reference evidence="2" key="1">
    <citation type="journal article" date="2014" name="Front. Microbiol.">
        <title>High frequency of phylogenetically diverse reductive dehalogenase-homologous genes in deep subseafloor sedimentary metagenomes.</title>
        <authorList>
            <person name="Kawai M."/>
            <person name="Futagami T."/>
            <person name="Toyoda A."/>
            <person name="Takaki Y."/>
            <person name="Nishi S."/>
            <person name="Hori S."/>
            <person name="Arai W."/>
            <person name="Tsubouchi T."/>
            <person name="Morono Y."/>
            <person name="Uchiyama I."/>
            <person name="Ito T."/>
            <person name="Fujiyama A."/>
            <person name="Inagaki F."/>
            <person name="Takami H."/>
        </authorList>
    </citation>
    <scope>NUCLEOTIDE SEQUENCE</scope>
    <source>
        <strain evidence="2">Expedition CK06-06</strain>
    </source>
</reference>
<dbReference type="AlphaFoldDB" id="X0X746"/>
<keyword evidence="1" id="KW-1133">Transmembrane helix</keyword>
<evidence type="ECO:0000256" key="1">
    <source>
        <dbReference type="SAM" id="Phobius"/>
    </source>
</evidence>
<proteinExistence type="predicted"/>
<name>X0X746_9ZZZZ</name>
<dbReference type="EMBL" id="BARS01043984">
    <property type="protein sequence ID" value="GAG31227.1"/>
    <property type="molecule type" value="Genomic_DNA"/>
</dbReference>
<feature type="transmembrane region" description="Helical" evidence="1">
    <location>
        <begin position="52"/>
        <end position="75"/>
    </location>
</feature>
<keyword evidence="1" id="KW-0812">Transmembrane</keyword>
<accession>X0X746</accession>
<sequence>MAETQTSSIIPKVRWKNRRRMAWTALIYMIIKTALLLFVVDPARISVLTEPLVWSYFSAAAIVGAYMGAATFEYIKKE</sequence>
<organism evidence="2">
    <name type="scientific">marine sediment metagenome</name>
    <dbReference type="NCBI Taxonomy" id="412755"/>
    <lineage>
        <taxon>unclassified sequences</taxon>
        <taxon>metagenomes</taxon>
        <taxon>ecological metagenomes</taxon>
    </lineage>
</organism>
<evidence type="ECO:0000313" key="2">
    <source>
        <dbReference type="EMBL" id="GAG31227.1"/>
    </source>
</evidence>
<gene>
    <name evidence="2" type="ORF">S01H1_66513</name>
</gene>
<keyword evidence="1" id="KW-0472">Membrane</keyword>
<feature type="transmembrane region" description="Helical" evidence="1">
    <location>
        <begin position="21"/>
        <end position="40"/>
    </location>
</feature>
<comment type="caution">
    <text evidence="2">The sequence shown here is derived from an EMBL/GenBank/DDBJ whole genome shotgun (WGS) entry which is preliminary data.</text>
</comment>
<protein>
    <submittedName>
        <fullName evidence="2">Uncharacterized protein</fullName>
    </submittedName>
</protein>